<sequence length="264" mass="30476">MPRGRRCISPRSTSWSTPTGAHLARQRRTATRRRSEMSRVKLFGAIPRRPGMSAREFHDHYRYPHGTIGMTISSMRDYVQSHQIHSELIDDRQTRFEGCSEIWFDSLDDALNVRTDPIYIAHIGPDEPQLAEVEHLAFVIAEEEVLKSGPDHREPLPAAEAAWDERRLPTTIKLLQFIEQSGDQPWDREDDFELGERLGALRHVRCRPVPGTTEGAFAVGVRELWWGSEYDLEQKVARDPSAWHELIDRPQQWVGYVARAERFA</sequence>
<evidence type="ECO:0000313" key="3">
    <source>
        <dbReference type="EMBL" id="KAA1379914.1"/>
    </source>
</evidence>
<dbReference type="EMBL" id="SDPP02000001">
    <property type="protein sequence ID" value="KAA1379914.1"/>
    <property type="molecule type" value="Genomic_DNA"/>
</dbReference>
<dbReference type="SUPFAM" id="SSF54909">
    <property type="entry name" value="Dimeric alpha+beta barrel"/>
    <property type="match status" value="1"/>
</dbReference>
<dbReference type="InterPro" id="IPR009799">
    <property type="entry name" value="EthD_dom"/>
</dbReference>
<name>A0A641AP91_9ACTN</name>
<dbReference type="AlphaFoldDB" id="A0A641AP91"/>
<dbReference type="InterPro" id="IPR011008">
    <property type="entry name" value="Dimeric_a/b-barrel"/>
</dbReference>
<evidence type="ECO:0000259" key="2">
    <source>
        <dbReference type="Pfam" id="PF07110"/>
    </source>
</evidence>
<reference evidence="3" key="1">
    <citation type="submission" date="2019-09" db="EMBL/GenBank/DDBJ databases">
        <authorList>
            <person name="Li J."/>
        </authorList>
    </citation>
    <scope>NUCLEOTIDE SEQUENCE [LARGE SCALE GENOMIC DNA]</scope>
    <source>
        <strain evidence="3">NRBC 14897</strain>
    </source>
</reference>
<keyword evidence="4" id="KW-1185">Reference proteome</keyword>
<evidence type="ECO:0000256" key="1">
    <source>
        <dbReference type="SAM" id="MobiDB-lite"/>
    </source>
</evidence>
<feature type="domain" description="EthD" evidence="2">
    <location>
        <begin position="49"/>
        <end position="132"/>
    </location>
</feature>
<feature type="compositionally biased region" description="Polar residues" evidence="1">
    <location>
        <begin position="10"/>
        <end position="19"/>
    </location>
</feature>
<evidence type="ECO:0000313" key="4">
    <source>
        <dbReference type="Proteomes" id="UP001515100"/>
    </source>
</evidence>
<protein>
    <submittedName>
        <fullName evidence="3">EthD domain-containing protein</fullName>
    </submittedName>
</protein>
<dbReference type="Proteomes" id="UP001515100">
    <property type="component" value="Unassembled WGS sequence"/>
</dbReference>
<dbReference type="OrthoDB" id="3535638at2"/>
<feature type="region of interest" description="Disordered" evidence="1">
    <location>
        <begin position="1"/>
        <end position="36"/>
    </location>
</feature>
<dbReference type="GO" id="GO:0016491">
    <property type="term" value="F:oxidoreductase activity"/>
    <property type="evidence" value="ECO:0007669"/>
    <property type="project" value="InterPro"/>
</dbReference>
<accession>A0A641AP91</accession>
<dbReference type="Pfam" id="PF07110">
    <property type="entry name" value="EthD"/>
    <property type="match status" value="1"/>
</dbReference>
<comment type="caution">
    <text evidence="3">The sequence shown here is derived from an EMBL/GenBank/DDBJ whole genome shotgun (WGS) entry which is preliminary data.</text>
</comment>
<proteinExistence type="predicted"/>
<dbReference type="Gene3D" id="3.30.70.100">
    <property type="match status" value="1"/>
</dbReference>
<organism evidence="3 4">
    <name type="scientific">Aeromicrobium fastidiosum</name>
    <dbReference type="NCBI Taxonomy" id="52699"/>
    <lineage>
        <taxon>Bacteria</taxon>
        <taxon>Bacillati</taxon>
        <taxon>Actinomycetota</taxon>
        <taxon>Actinomycetes</taxon>
        <taxon>Propionibacteriales</taxon>
        <taxon>Nocardioidaceae</taxon>
        <taxon>Aeromicrobium</taxon>
    </lineage>
</organism>
<gene>
    <name evidence="3" type="ORF">ESP62_001495</name>
</gene>